<protein>
    <recommendedName>
        <fullName evidence="4 5">Large ribosomal subunit protein uL5</fullName>
    </recommendedName>
</protein>
<comment type="similarity">
    <text evidence="1 5 6">Belongs to the universal ribosomal protein uL5 family.</text>
</comment>
<dbReference type="InterPro" id="IPR022803">
    <property type="entry name" value="Ribosomal_uL5_dom_sf"/>
</dbReference>
<accession>A0A0S7WW01</accession>
<dbReference type="Gene3D" id="3.30.1440.10">
    <property type="match status" value="1"/>
</dbReference>
<feature type="domain" description="Large ribosomal subunit protein uL5 N-terminal" evidence="7">
    <location>
        <begin position="24"/>
        <end position="80"/>
    </location>
</feature>
<comment type="function">
    <text evidence="5">This is 1 of the proteins that bind and probably mediate the attachment of the 5S RNA into the large ribosomal subunit, where it forms part of the central protuberance. In the 70S ribosome it contacts protein S13 of the 30S subunit (bridge B1b), connecting the 2 subunits; this bridge is implicated in subunit movement. Contacts the P site tRNA; the 5S rRNA and some of its associated proteins might help stabilize positioning of ribosome-bound tRNAs.</text>
</comment>
<evidence type="ECO:0000256" key="4">
    <source>
        <dbReference type="ARBA" id="ARBA00035245"/>
    </source>
</evidence>
<organism evidence="9 10">
    <name type="scientific">candidate division TA06 bacterium DG_24</name>
    <dbReference type="NCBI Taxonomy" id="1703770"/>
    <lineage>
        <taxon>Bacteria</taxon>
        <taxon>Bacteria division TA06</taxon>
    </lineage>
</organism>
<dbReference type="AlphaFoldDB" id="A0A0S7WW01"/>
<proteinExistence type="inferred from homology"/>
<dbReference type="PROSITE" id="PS00358">
    <property type="entry name" value="RIBOSOMAL_L5"/>
    <property type="match status" value="1"/>
</dbReference>
<keyword evidence="5" id="KW-0694">RNA-binding</keyword>
<dbReference type="PANTHER" id="PTHR11994">
    <property type="entry name" value="60S RIBOSOMAL PROTEIN L11-RELATED"/>
    <property type="match status" value="1"/>
</dbReference>
<dbReference type="EMBL" id="LIZS01000004">
    <property type="protein sequence ID" value="KPJ54283.1"/>
    <property type="molecule type" value="Genomic_DNA"/>
</dbReference>
<keyword evidence="5" id="KW-0820">tRNA-binding</keyword>
<evidence type="ECO:0000256" key="3">
    <source>
        <dbReference type="ARBA" id="ARBA00023274"/>
    </source>
</evidence>
<evidence type="ECO:0000256" key="6">
    <source>
        <dbReference type="RuleBase" id="RU003930"/>
    </source>
</evidence>
<keyword evidence="3 5" id="KW-0687">Ribonucleoprotein</keyword>
<dbReference type="SUPFAM" id="SSF55282">
    <property type="entry name" value="RL5-like"/>
    <property type="match status" value="1"/>
</dbReference>
<dbReference type="InterPro" id="IPR031309">
    <property type="entry name" value="Ribosomal_uL5_C"/>
</dbReference>
<dbReference type="PATRIC" id="fig|1703770.3.peg.195"/>
<dbReference type="InterPro" id="IPR020929">
    <property type="entry name" value="Ribosomal_uL5_CS"/>
</dbReference>
<evidence type="ECO:0000313" key="9">
    <source>
        <dbReference type="EMBL" id="KPJ54283.1"/>
    </source>
</evidence>
<dbReference type="FunFam" id="3.30.1440.10:FF:000001">
    <property type="entry name" value="50S ribosomal protein L5"/>
    <property type="match status" value="1"/>
</dbReference>
<dbReference type="InterPro" id="IPR002132">
    <property type="entry name" value="Ribosomal_uL5"/>
</dbReference>
<dbReference type="Pfam" id="PF00673">
    <property type="entry name" value="Ribosomal_L5_C"/>
    <property type="match status" value="1"/>
</dbReference>
<dbReference type="Proteomes" id="UP000052008">
    <property type="component" value="Unassembled WGS sequence"/>
</dbReference>
<dbReference type="GO" id="GO:0005840">
    <property type="term" value="C:ribosome"/>
    <property type="evidence" value="ECO:0007669"/>
    <property type="project" value="UniProtKB-KW"/>
</dbReference>
<evidence type="ECO:0000256" key="5">
    <source>
        <dbReference type="HAMAP-Rule" id="MF_01333"/>
    </source>
</evidence>
<reference evidence="9 10" key="1">
    <citation type="journal article" date="2015" name="Microbiome">
        <title>Genomic resolution of linkages in carbon, nitrogen, and sulfur cycling among widespread estuary sediment bacteria.</title>
        <authorList>
            <person name="Baker B.J."/>
            <person name="Lazar C.S."/>
            <person name="Teske A.P."/>
            <person name="Dick G.J."/>
        </authorList>
    </citation>
    <scope>NUCLEOTIDE SEQUENCE [LARGE SCALE GENOMIC DNA]</scope>
    <source>
        <strain evidence="9">DG_24</strain>
    </source>
</reference>
<dbReference type="Pfam" id="PF00281">
    <property type="entry name" value="Ribosomal_L5"/>
    <property type="match status" value="1"/>
</dbReference>
<gene>
    <name evidence="5" type="primary">rplE</name>
    <name evidence="9" type="ORF">AMJ39_00615</name>
</gene>
<name>A0A0S7WW01_UNCT6</name>
<evidence type="ECO:0000259" key="8">
    <source>
        <dbReference type="Pfam" id="PF00673"/>
    </source>
</evidence>
<sequence>MPRMLEHYQQNVVPALMKRFNYKNRLQVPRLEKVVVNAGVGEAIQEPKLLEAIMQDIATIAGQRPAITKARRSISNFKLRAGTPIGCRVTLRSAMMYEFIDRLINVAIPRVRDFRGLSADSFDGRGNYSMGITEQIIFPEIDYDKVQRIMGMNITIVTTAASDDEAFELLRGMGMPFRGASR</sequence>
<dbReference type="GO" id="GO:0019843">
    <property type="term" value="F:rRNA binding"/>
    <property type="evidence" value="ECO:0007669"/>
    <property type="project" value="UniProtKB-UniRule"/>
</dbReference>
<evidence type="ECO:0000313" key="10">
    <source>
        <dbReference type="Proteomes" id="UP000052008"/>
    </source>
</evidence>
<dbReference type="GO" id="GO:0003735">
    <property type="term" value="F:structural constituent of ribosome"/>
    <property type="evidence" value="ECO:0007669"/>
    <property type="project" value="InterPro"/>
</dbReference>
<evidence type="ECO:0000259" key="7">
    <source>
        <dbReference type="Pfam" id="PF00281"/>
    </source>
</evidence>
<dbReference type="InterPro" id="IPR020930">
    <property type="entry name" value="Ribosomal_uL5_bac-type"/>
</dbReference>
<keyword evidence="5" id="KW-0699">rRNA-binding</keyword>
<feature type="domain" description="Large ribosomal subunit protein uL5 C-terminal" evidence="8">
    <location>
        <begin position="84"/>
        <end position="177"/>
    </location>
</feature>
<dbReference type="PIRSF" id="PIRSF002161">
    <property type="entry name" value="Ribosomal_L5"/>
    <property type="match status" value="1"/>
</dbReference>
<keyword evidence="2 5" id="KW-0689">Ribosomal protein</keyword>
<dbReference type="STRING" id="1703770.AMJ39_00615"/>
<dbReference type="GO" id="GO:0006412">
    <property type="term" value="P:translation"/>
    <property type="evidence" value="ECO:0007669"/>
    <property type="project" value="UniProtKB-UniRule"/>
</dbReference>
<dbReference type="HAMAP" id="MF_01333_B">
    <property type="entry name" value="Ribosomal_uL5_B"/>
    <property type="match status" value="1"/>
</dbReference>
<dbReference type="NCBIfam" id="NF000585">
    <property type="entry name" value="PRK00010.1"/>
    <property type="match status" value="1"/>
</dbReference>
<dbReference type="InterPro" id="IPR031310">
    <property type="entry name" value="Ribosomal_uL5_N"/>
</dbReference>
<comment type="caution">
    <text evidence="9">The sequence shown here is derived from an EMBL/GenBank/DDBJ whole genome shotgun (WGS) entry which is preliminary data.</text>
</comment>
<comment type="subunit">
    <text evidence="5">Part of the 50S ribosomal subunit; part of the 5S rRNA/L5/L18/L25 subcomplex. Contacts the 5S rRNA and the P site tRNA. Forms a bridge to the 30S subunit in the 70S ribosome.</text>
</comment>
<dbReference type="GO" id="GO:1990904">
    <property type="term" value="C:ribonucleoprotein complex"/>
    <property type="evidence" value="ECO:0007669"/>
    <property type="project" value="UniProtKB-KW"/>
</dbReference>
<evidence type="ECO:0000256" key="1">
    <source>
        <dbReference type="ARBA" id="ARBA00008553"/>
    </source>
</evidence>
<evidence type="ECO:0000256" key="2">
    <source>
        <dbReference type="ARBA" id="ARBA00022980"/>
    </source>
</evidence>
<dbReference type="GO" id="GO:0000049">
    <property type="term" value="F:tRNA binding"/>
    <property type="evidence" value="ECO:0007669"/>
    <property type="project" value="UniProtKB-UniRule"/>
</dbReference>